<comment type="subcellular location">
    <subcellularLocation>
        <location evidence="1">Cell envelope</location>
    </subcellularLocation>
</comment>
<dbReference type="PANTHER" id="PTHR46847">
    <property type="entry name" value="D-ALLOSE-BINDING PERIPLASMIC PROTEIN-RELATED"/>
    <property type="match status" value="1"/>
</dbReference>
<dbReference type="GO" id="GO:0030246">
    <property type="term" value="F:carbohydrate binding"/>
    <property type="evidence" value="ECO:0007669"/>
    <property type="project" value="UniProtKB-ARBA"/>
</dbReference>
<evidence type="ECO:0000256" key="1">
    <source>
        <dbReference type="ARBA" id="ARBA00004196"/>
    </source>
</evidence>
<reference evidence="6" key="1">
    <citation type="journal article" date="2015" name="MBio">
        <title>Genome-Resolved Metagenomic Analysis Reveals Roles for Candidate Phyla and Other Microbial Community Members in Biogeochemical Transformations in Oil Reservoirs.</title>
        <authorList>
            <person name="Hu P."/>
            <person name="Tom L."/>
            <person name="Singh A."/>
            <person name="Thomas B.C."/>
            <person name="Baker B.J."/>
            <person name="Piceno Y.M."/>
            <person name="Andersen G.L."/>
            <person name="Banfield J.F."/>
        </authorList>
    </citation>
    <scope>NUCLEOTIDE SEQUENCE [LARGE SCALE GENOMIC DNA]</scope>
</reference>
<gene>
    <name evidence="5" type="ORF">XD94_0359</name>
</gene>
<keyword evidence="3" id="KW-0732">Signal</keyword>
<evidence type="ECO:0000313" key="6">
    <source>
        <dbReference type="Proteomes" id="UP000054092"/>
    </source>
</evidence>
<accession>A0A117M332</accession>
<name>A0A117M332_9BACT</name>
<feature type="domain" description="Periplasmic binding protein" evidence="4">
    <location>
        <begin position="25"/>
        <end position="284"/>
    </location>
</feature>
<dbReference type="GO" id="GO:0030313">
    <property type="term" value="C:cell envelope"/>
    <property type="evidence" value="ECO:0007669"/>
    <property type="project" value="UniProtKB-SubCell"/>
</dbReference>
<organism evidence="5 6">
    <name type="scientific">Mesotoga prima</name>
    <dbReference type="NCBI Taxonomy" id="1184387"/>
    <lineage>
        <taxon>Bacteria</taxon>
        <taxon>Thermotogati</taxon>
        <taxon>Thermotogota</taxon>
        <taxon>Thermotogae</taxon>
        <taxon>Kosmotogales</taxon>
        <taxon>Kosmotogaceae</taxon>
        <taxon>Mesotoga</taxon>
    </lineage>
</organism>
<comment type="caution">
    <text evidence="5">The sequence shown here is derived from an EMBL/GenBank/DDBJ whole genome shotgun (WGS) entry which is preliminary data.</text>
</comment>
<evidence type="ECO:0000256" key="2">
    <source>
        <dbReference type="ARBA" id="ARBA00007639"/>
    </source>
</evidence>
<evidence type="ECO:0000256" key="3">
    <source>
        <dbReference type="ARBA" id="ARBA00022729"/>
    </source>
</evidence>
<dbReference type="SUPFAM" id="SSF53822">
    <property type="entry name" value="Periplasmic binding protein-like I"/>
    <property type="match status" value="1"/>
</dbReference>
<dbReference type="InterPro" id="IPR025997">
    <property type="entry name" value="SBP_2_dom"/>
</dbReference>
<protein>
    <submittedName>
        <fullName evidence="5">ABC-type sugar transport system, periplasmic component</fullName>
    </submittedName>
</protein>
<dbReference type="PATRIC" id="fig|1184387.3.peg.687"/>
<dbReference type="Gene3D" id="3.40.50.2300">
    <property type="match status" value="2"/>
</dbReference>
<sequence>MRKITVLLALIFVLMAGILFGTDVAVLLPGTVEFFSVQRVGLDAAAKEFGLNLIYADAEWDAGKQLSQVENFIARGVDLVLLCAADNMALRTAVTRCDEAGIPLITFTNSIGTDPEGKYPGVISHIGRSEIGSGVVQAEFVEKLFGNADIDIILIEGNPGTTAQRMREEGFLSVAERNPSWSIIEKRPIDGWTKEGTLAFMEAFLQSGRNVDVIACQWWSGAIAASMALKERGITDVVVLGLEYAKELVPYIEAGDVYASTYFSVIEEGYKAVEAAHLYLTGQEVPKFIEIQQVMVTKDNVADFEPEM</sequence>
<keyword evidence="5" id="KW-0762">Sugar transport</keyword>
<comment type="similarity">
    <text evidence="2">Belongs to the bacterial solute-binding protein 2 family.</text>
</comment>
<dbReference type="Pfam" id="PF13407">
    <property type="entry name" value="Peripla_BP_4"/>
    <property type="match status" value="1"/>
</dbReference>
<proteinExistence type="inferred from homology"/>
<dbReference type="AlphaFoldDB" id="A0A117M332"/>
<dbReference type="EMBL" id="LGGP01000041">
    <property type="protein sequence ID" value="KUK81682.1"/>
    <property type="molecule type" value="Genomic_DNA"/>
</dbReference>
<dbReference type="CDD" id="cd01536">
    <property type="entry name" value="PBP1_ABC_sugar_binding-like"/>
    <property type="match status" value="1"/>
</dbReference>
<keyword evidence="5" id="KW-0813">Transport</keyword>
<evidence type="ECO:0000313" key="5">
    <source>
        <dbReference type="EMBL" id="KUK81682.1"/>
    </source>
</evidence>
<evidence type="ECO:0000259" key="4">
    <source>
        <dbReference type="Pfam" id="PF13407"/>
    </source>
</evidence>
<dbReference type="PANTHER" id="PTHR46847:SF1">
    <property type="entry name" value="D-ALLOSE-BINDING PERIPLASMIC PROTEIN-RELATED"/>
    <property type="match status" value="1"/>
</dbReference>
<dbReference type="InterPro" id="IPR028082">
    <property type="entry name" value="Peripla_BP_I"/>
</dbReference>
<dbReference type="Proteomes" id="UP000054092">
    <property type="component" value="Unassembled WGS sequence"/>
</dbReference>